<sequence length="371" mass="38540">MPVPVRRLAGANLPLVRDHNSALVLDLVRRNGAISRVELAAGTGLSAQAITKIVNRLLADGLVTEAGRTGATGGKPRTLLRLEPTARYAVGVHLDRADTTVVLTDLTAHPVARRRLPQGMAATPEDALTAIADAVHSVLAEIPDTRRLVGVGIACPGPLDHTTGILHRVTGLPAWDGFPLRARAAGRFGVPTVVDKDSNAAALGESLSAAGTPDDFGYLYHGQGLGAGFVLGGRVYRGRRTNAGEFGHQIMDLDGPRCPCGNRGCLEALCRAALEAGDPARAARLVGTAAVNLVRLLDFEHLVLGGPVVLADPERYLREVTTTIGALLPEPTWQRVTVTLTGARADATAVGAAALILAPLFDTGVAPAASC</sequence>
<dbReference type="InterPro" id="IPR036390">
    <property type="entry name" value="WH_DNA-bd_sf"/>
</dbReference>
<dbReference type="Pfam" id="PF13412">
    <property type="entry name" value="HTH_24"/>
    <property type="match status" value="1"/>
</dbReference>
<protein>
    <submittedName>
        <fullName evidence="2">Sugar kinase of the NBD/HSP70 family, may contain an N-terminal HTH domain</fullName>
    </submittedName>
</protein>
<name>A0A238YQ78_9ACTN</name>
<dbReference type="InterPro" id="IPR036388">
    <property type="entry name" value="WH-like_DNA-bd_sf"/>
</dbReference>
<keyword evidence="3" id="KW-1185">Reference proteome</keyword>
<organism evidence="2 3">
    <name type="scientific">Actinoplanes regularis</name>
    <dbReference type="NCBI Taxonomy" id="52697"/>
    <lineage>
        <taxon>Bacteria</taxon>
        <taxon>Bacillati</taxon>
        <taxon>Actinomycetota</taxon>
        <taxon>Actinomycetes</taxon>
        <taxon>Micromonosporales</taxon>
        <taxon>Micromonosporaceae</taxon>
        <taxon>Actinoplanes</taxon>
    </lineage>
</organism>
<dbReference type="RefSeq" id="WP_089293818.1">
    <property type="nucleotide sequence ID" value="NZ_BOMU01000035.1"/>
</dbReference>
<dbReference type="SUPFAM" id="SSF53067">
    <property type="entry name" value="Actin-like ATPase domain"/>
    <property type="match status" value="1"/>
</dbReference>
<dbReference type="PANTHER" id="PTHR18964">
    <property type="entry name" value="ROK (REPRESSOR, ORF, KINASE) FAMILY"/>
    <property type="match status" value="1"/>
</dbReference>
<dbReference type="Pfam" id="PF00480">
    <property type="entry name" value="ROK"/>
    <property type="match status" value="1"/>
</dbReference>
<accession>A0A238YQ78</accession>
<dbReference type="GO" id="GO:0016301">
    <property type="term" value="F:kinase activity"/>
    <property type="evidence" value="ECO:0007669"/>
    <property type="project" value="UniProtKB-KW"/>
</dbReference>
<dbReference type="InterPro" id="IPR043129">
    <property type="entry name" value="ATPase_NBD"/>
</dbReference>
<keyword evidence="2" id="KW-0808">Transferase</keyword>
<dbReference type="InterPro" id="IPR000600">
    <property type="entry name" value="ROK"/>
</dbReference>
<dbReference type="SUPFAM" id="SSF46785">
    <property type="entry name" value="Winged helix' DNA-binding domain"/>
    <property type="match status" value="1"/>
</dbReference>
<keyword evidence="2" id="KW-0418">Kinase</keyword>
<dbReference type="GO" id="GO:0003700">
    <property type="term" value="F:DNA-binding transcription factor activity"/>
    <property type="evidence" value="ECO:0007669"/>
    <property type="project" value="InterPro"/>
</dbReference>
<dbReference type="AlphaFoldDB" id="A0A238YQ78"/>
<dbReference type="PANTHER" id="PTHR18964:SF173">
    <property type="entry name" value="GLUCOKINASE"/>
    <property type="match status" value="1"/>
</dbReference>
<dbReference type="Gene3D" id="3.30.420.40">
    <property type="match status" value="3"/>
</dbReference>
<evidence type="ECO:0000256" key="1">
    <source>
        <dbReference type="ARBA" id="ARBA00006479"/>
    </source>
</evidence>
<gene>
    <name evidence="2" type="ORF">SAMN06264365_105104</name>
</gene>
<dbReference type="Proteomes" id="UP000198415">
    <property type="component" value="Unassembled WGS sequence"/>
</dbReference>
<evidence type="ECO:0000313" key="2">
    <source>
        <dbReference type="EMBL" id="SNR73426.1"/>
    </source>
</evidence>
<dbReference type="OrthoDB" id="3863906at2"/>
<dbReference type="EMBL" id="FZNR01000005">
    <property type="protein sequence ID" value="SNR73426.1"/>
    <property type="molecule type" value="Genomic_DNA"/>
</dbReference>
<proteinExistence type="inferred from homology"/>
<evidence type="ECO:0000313" key="3">
    <source>
        <dbReference type="Proteomes" id="UP000198415"/>
    </source>
</evidence>
<comment type="similarity">
    <text evidence="1">Belongs to the ROK (NagC/XylR) family.</text>
</comment>
<dbReference type="Gene3D" id="1.10.10.10">
    <property type="entry name" value="Winged helix-like DNA-binding domain superfamily/Winged helix DNA-binding domain"/>
    <property type="match status" value="1"/>
</dbReference>
<reference evidence="2 3" key="1">
    <citation type="submission" date="2017-06" db="EMBL/GenBank/DDBJ databases">
        <authorList>
            <person name="Kim H.J."/>
            <person name="Triplett B.A."/>
        </authorList>
    </citation>
    <scope>NUCLEOTIDE SEQUENCE [LARGE SCALE GENOMIC DNA]</scope>
    <source>
        <strain evidence="2 3">DSM 43151</strain>
    </source>
</reference>